<organism evidence="1">
    <name type="scientific">uncultured Caudovirales phage</name>
    <dbReference type="NCBI Taxonomy" id="2100421"/>
    <lineage>
        <taxon>Viruses</taxon>
        <taxon>Duplodnaviria</taxon>
        <taxon>Heunggongvirae</taxon>
        <taxon>Uroviricota</taxon>
        <taxon>Caudoviricetes</taxon>
        <taxon>Peduoviridae</taxon>
        <taxon>Maltschvirus</taxon>
        <taxon>Maltschvirus maltsch</taxon>
    </lineage>
</organism>
<evidence type="ECO:0000313" key="1">
    <source>
        <dbReference type="EMBL" id="CAB4127539.1"/>
    </source>
</evidence>
<name>A0A6J5L6K6_9CAUD</name>
<gene>
    <name evidence="1" type="ORF">UFOVP95_7</name>
</gene>
<protein>
    <submittedName>
        <fullName evidence="1">Uncharacterized protein</fullName>
    </submittedName>
</protein>
<sequence length="211" mass="21221">MALPITIPYTFANATTSIPLSQLDTDFSTIYATVNGIGNGTIALSNVAITGGTITGVSVLTALISNGTSNVSISTVNGNVTIATAGTNAVTVDTSQNMAVANAISDSIGNVRNVPQNSKTSAYVLIATDNGKFIDITTGGVTVPSGIFSAGQSVTIYNDSSSNQTITQGSGVTMYQVGTATTGNRTLAQRGLCTVFCVASNTFVITGGGLT</sequence>
<dbReference type="EMBL" id="LR796213">
    <property type="protein sequence ID" value="CAB4127539.1"/>
    <property type="molecule type" value="Genomic_DNA"/>
</dbReference>
<accession>A0A6J5L6K6</accession>
<proteinExistence type="predicted"/>
<reference evidence="1" key="1">
    <citation type="submission" date="2020-04" db="EMBL/GenBank/DDBJ databases">
        <authorList>
            <person name="Chiriac C."/>
            <person name="Salcher M."/>
            <person name="Ghai R."/>
            <person name="Kavagutti S V."/>
        </authorList>
    </citation>
    <scope>NUCLEOTIDE SEQUENCE</scope>
</reference>